<comment type="similarity">
    <text evidence="1 5">Belongs to the peptidase S8 family.</text>
</comment>
<dbReference type="InterPro" id="IPR050131">
    <property type="entry name" value="Peptidase_S8_subtilisin-like"/>
</dbReference>
<dbReference type="EMBL" id="VOXD01000009">
    <property type="protein sequence ID" value="TXF90098.1"/>
    <property type="molecule type" value="Genomic_DNA"/>
</dbReference>
<comment type="caution">
    <text evidence="8">The sequence shown here is derived from an EMBL/GenBank/DDBJ whole genome shotgun (WGS) entry which is preliminary data.</text>
</comment>
<dbReference type="SUPFAM" id="SSF52743">
    <property type="entry name" value="Subtilisin-like"/>
    <property type="match status" value="1"/>
</dbReference>
<evidence type="ECO:0000256" key="3">
    <source>
        <dbReference type="ARBA" id="ARBA00022801"/>
    </source>
</evidence>
<dbReference type="GO" id="GO:0006508">
    <property type="term" value="P:proteolysis"/>
    <property type="evidence" value="ECO:0007669"/>
    <property type="project" value="UniProtKB-KW"/>
</dbReference>
<dbReference type="InterPro" id="IPR015500">
    <property type="entry name" value="Peptidase_S8_subtilisin-rel"/>
</dbReference>
<evidence type="ECO:0000313" key="8">
    <source>
        <dbReference type="EMBL" id="TXF90098.1"/>
    </source>
</evidence>
<reference evidence="8 9" key="1">
    <citation type="submission" date="2019-08" db="EMBL/GenBank/DDBJ databases">
        <title>Lewinella sp. strain SSH13 Genome sequencing and assembly.</title>
        <authorList>
            <person name="Kim I."/>
        </authorList>
    </citation>
    <scope>NUCLEOTIDE SEQUENCE [LARGE SCALE GENOMIC DNA]</scope>
    <source>
        <strain evidence="8 9">SSH13</strain>
    </source>
</reference>
<evidence type="ECO:0000256" key="4">
    <source>
        <dbReference type="ARBA" id="ARBA00022825"/>
    </source>
</evidence>
<organism evidence="8 9">
    <name type="scientific">Neolewinella aurantiaca</name>
    <dbReference type="NCBI Taxonomy" id="2602767"/>
    <lineage>
        <taxon>Bacteria</taxon>
        <taxon>Pseudomonadati</taxon>
        <taxon>Bacteroidota</taxon>
        <taxon>Saprospiria</taxon>
        <taxon>Saprospirales</taxon>
        <taxon>Lewinellaceae</taxon>
        <taxon>Neolewinella</taxon>
    </lineage>
</organism>
<evidence type="ECO:0000313" key="9">
    <source>
        <dbReference type="Proteomes" id="UP000321907"/>
    </source>
</evidence>
<dbReference type="GO" id="GO:0004252">
    <property type="term" value="F:serine-type endopeptidase activity"/>
    <property type="evidence" value="ECO:0007669"/>
    <property type="project" value="UniProtKB-UniRule"/>
</dbReference>
<dbReference type="Proteomes" id="UP000321907">
    <property type="component" value="Unassembled WGS sequence"/>
</dbReference>
<sequence>MKRILFCGALALSLFACNDEVLLTEGTPAEAQDPLTRAELNDLVEAHLFATNDVFDWNETTDHVIWSALKLSQNEAALGYQPAGYENLPETIHEIDVNAGEWKTTRDELVSDLIEATARLTGEDITEEELFVAPEDGVLPILEVKVLHPEVLAEFRSRPDVRYFEPSNYSGGELELRSGSGCSEAPTSSLYSADYTTISPGAKLPWNYAYMNIPSAWNTSQGAGIGITIIDTGVYPEQNKLGSQFSSDWSTGRSITKYGTYAPNWWSSRTDGPNDQCGHGTQMSGLAAAPRTNNGSTVGVAYKANLRVYRATSDVIVNNSREKRGVKDALVSSGNHSGTKVISMSIGDVFSSGTVKDGIRYANNRGKLILCAAGTSLSWTSWYGVIFPANMSETTAVTGVRDGSSLQRCNTCHDGSAVDFVAVMQRASNTDRTSLTLSRYNDSPGYVGGSSAATATTAGIAALVWATNPSQSRSQVLNRMKQAASIYPGRSGNFGWGIIDAAQAVQ</sequence>
<dbReference type="PRINTS" id="PR00723">
    <property type="entry name" value="SUBTILISIN"/>
</dbReference>
<keyword evidence="9" id="KW-1185">Reference proteome</keyword>
<name>A0A5C7FJN9_9BACT</name>
<evidence type="ECO:0000256" key="1">
    <source>
        <dbReference type="ARBA" id="ARBA00011073"/>
    </source>
</evidence>
<dbReference type="RefSeq" id="WP_147930137.1">
    <property type="nucleotide sequence ID" value="NZ_VOXD01000009.1"/>
</dbReference>
<dbReference type="Gene3D" id="3.40.50.200">
    <property type="entry name" value="Peptidase S8/S53 domain"/>
    <property type="match status" value="1"/>
</dbReference>
<accession>A0A5C7FJN9</accession>
<feature type="active site" description="Charge relay system" evidence="5">
    <location>
        <position position="451"/>
    </location>
</feature>
<dbReference type="InterPro" id="IPR000209">
    <property type="entry name" value="Peptidase_S8/S53_dom"/>
</dbReference>
<keyword evidence="6" id="KW-0732">Signal</keyword>
<keyword evidence="3 5" id="KW-0378">Hydrolase</keyword>
<dbReference type="InterPro" id="IPR036852">
    <property type="entry name" value="Peptidase_S8/S53_dom_sf"/>
</dbReference>
<dbReference type="Pfam" id="PF00082">
    <property type="entry name" value="Peptidase_S8"/>
    <property type="match status" value="1"/>
</dbReference>
<evidence type="ECO:0000259" key="7">
    <source>
        <dbReference type="Pfam" id="PF00082"/>
    </source>
</evidence>
<evidence type="ECO:0000256" key="5">
    <source>
        <dbReference type="PROSITE-ProRule" id="PRU01240"/>
    </source>
</evidence>
<feature type="chain" id="PRO_5022740468" evidence="6">
    <location>
        <begin position="19"/>
        <end position="506"/>
    </location>
</feature>
<feature type="signal peptide" evidence="6">
    <location>
        <begin position="1"/>
        <end position="18"/>
    </location>
</feature>
<proteinExistence type="inferred from homology"/>
<keyword evidence="2 5" id="KW-0645">Protease</keyword>
<dbReference type="OrthoDB" id="9798386at2"/>
<gene>
    <name evidence="8" type="ORF">FUA23_07610</name>
</gene>
<dbReference type="PROSITE" id="PS51257">
    <property type="entry name" value="PROKAR_LIPOPROTEIN"/>
    <property type="match status" value="1"/>
</dbReference>
<evidence type="ECO:0000256" key="2">
    <source>
        <dbReference type="ARBA" id="ARBA00022670"/>
    </source>
</evidence>
<keyword evidence="4 5" id="KW-0720">Serine protease</keyword>
<feature type="active site" description="Charge relay system" evidence="5">
    <location>
        <position position="279"/>
    </location>
</feature>
<protein>
    <submittedName>
        <fullName evidence="8">S8 family serine peptidase</fullName>
    </submittedName>
</protein>
<dbReference type="PROSITE" id="PS51892">
    <property type="entry name" value="SUBTILASE"/>
    <property type="match status" value="1"/>
</dbReference>
<evidence type="ECO:0000256" key="6">
    <source>
        <dbReference type="SAM" id="SignalP"/>
    </source>
</evidence>
<dbReference type="GO" id="GO:0005615">
    <property type="term" value="C:extracellular space"/>
    <property type="evidence" value="ECO:0007669"/>
    <property type="project" value="TreeGrafter"/>
</dbReference>
<dbReference type="AlphaFoldDB" id="A0A5C7FJN9"/>
<feature type="active site" description="Charge relay system" evidence="5">
    <location>
        <position position="231"/>
    </location>
</feature>
<feature type="domain" description="Peptidase S8/S53" evidence="7">
    <location>
        <begin position="222"/>
        <end position="497"/>
    </location>
</feature>
<dbReference type="PANTHER" id="PTHR43806">
    <property type="entry name" value="PEPTIDASE S8"/>
    <property type="match status" value="1"/>
</dbReference>
<dbReference type="PANTHER" id="PTHR43806:SF11">
    <property type="entry name" value="CEREVISIN-RELATED"/>
    <property type="match status" value="1"/>
</dbReference>